<reference evidence="2 3" key="1">
    <citation type="submission" date="2017-07" db="EMBL/GenBank/DDBJ databases">
        <title>First draft Genome Sequence of Nocardia cerradoensis isolated from human infection.</title>
        <authorList>
            <person name="Carrasco G."/>
        </authorList>
    </citation>
    <scope>NUCLEOTIDE SEQUENCE [LARGE SCALE GENOMIC DNA]</scope>
    <source>
        <strain evidence="2 3">CNM20130759</strain>
    </source>
</reference>
<protein>
    <recommendedName>
        <fullName evidence="4">Secreted protein</fullName>
    </recommendedName>
</protein>
<accession>A0A231H7C3</accession>
<organism evidence="2 3">
    <name type="scientific">Nocardia cerradoensis</name>
    <dbReference type="NCBI Taxonomy" id="85688"/>
    <lineage>
        <taxon>Bacteria</taxon>
        <taxon>Bacillati</taxon>
        <taxon>Actinomycetota</taxon>
        <taxon>Actinomycetes</taxon>
        <taxon>Mycobacteriales</taxon>
        <taxon>Nocardiaceae</taxon>
        <taxon>Nocardia</taxon>
    </lineage>
</organism>
<dbReference type="RefSeq" id="WP_094025917.1">
    <property type="nucleotide sequence ID" value="NZ_NGAF01000006.1"/>
</dbReference>
<feature type="chain" id="PRO_5013167059" description="Secreted protein" evidence="1">
    <location>
        <begin position="27"/>
        <end position="135"/>
    </location>
</feature>
<keyword evidence="3" id="KW-1185">Reference proteome</keyword>
<proteinExistence type="predicted"/>
<evidence type="ECO:0000256" key="1">
    <source>
        <dbReference type="SAM" id="SignalP"/>
    </source>
</evidence>
<evidence type="ECO:0000313" key="2">
    <source>
        <dbReference type="EMBL" id="OXR44626.1"/>
    </source>
</evidence>
<evidence type="ECO:0008006" key="4">
    <source>
        <dbReference type="Google" id="ProtNLM"/>
    </source>
</evidence>
<keyword evidence="1" id="KW-0732">Signal</keyword>
<gene>
    <name evidence="2" type="ORF">B7C42_03420</name>
</gene>
<sequence>MTVVRKVVLGGAIAVLLGSGAGAAAAETVPFQINPAPYGNPNGSVDSLPARCVAGTGARAGEITITGANDRGWGCYSAPVRWLNLATGASGEAHLSDGLNGIPPAVTVVTGSGPVVAVVLTGGVYTPGLVSVQVP</sequence>
<comment type="caution">
    <text evidence="2">The sequence shown here is derived from an EMBL/GenBank/DDBJ whole genome shotgun (WGS) entry which is preliminary data.</text>
</comment>
<feature type="signal peptide" evidence="1">
    <location>
        <begin position="1"/>
        <end position="26"/>
    </location>
</feature>
<dbReference type="Proteomes" id="UP000215506">
    <property type="component" value="Unassembled WGS sequence"/>
</dbReference>
<name>A0A231H7C3_9NOCA</name>
<evidence type="ECO:0000313" key="3">
    <source>
        <dbReference type="Proteomes" id="UP000215506"/>
    </source>
</evidence>
<dbReference type="EMBL" id="NGAF01000006">
    <property type="protein sequence ID" value="OXR44626.1"/>
    <property type="molecule type" value="Genomic_DNA"/>
</dbReference>
<dbReference type="AlphaFoldDB" id="A0A231H7C3"/>